<sequence length="410" mass="45844">MSINSNLLASNEEILFSESDPAFIGPRLEKPTMVNGVELSNHGSPISNTEDIEMEEVEAGAPISPLAGVKISGAASPTQVLGSRNLTATIQTLTKQVEQVAAAITSQELTGKQLANLSREYTTKSTILTSLLDLQAKLANNLAMQTNGSPINGSNSQPTVVPQNLPLFQYTGNVENSALPVYKDIAECIRRFEDILFAYRLDVQVHWQRLIPFSLTHPQRSWYDELRVKKNLSWATFKEQLTLKYGIESTEAQAHASRELLTISMQPDESVEKYTDRFLKLKREATPVADDFLAILFVNSLPGSLRNHVNMAIVSLDQDAKNDINLLASIARKFHTKKQTLPNMSTRKFNNHPSQVNGLNPSSGIHTVRDKISPFFGFFAMPRRELNLELRFADEKFASYFNKFDNICRK</sequence>
<dbReference type="RefSeq" id="XP_067513406.1">
    <property type="nucleotide sequence ID" value="XM_067657305.1"/>
</dbReference>
<dbReference type="InParanoid" id="I1BP80"/>
<feature type="domain" description="Retrotransposon gag" evidence="2">
    <location>
        <begin position="210"/>
        <end position="289"/>
    </location>
</feature>
<evidence type="ECO:0000313" key="3">
    <source>
        <dbReference type="EMBL" id="EIE78010.1"/>
    </source>
</evidence>
<dbReference type="OMA" id="YVIAKVF"/>
<proteinExistence type="predicted"/>
<dbReference type="EMBL" id="CH476733">
    <property type="protein sequence ID" value="EIE78010.1"/>
    <property type="molecule type" value="Genomic_DNA"/>
</dbReference>
<dbReference type="Proteomes" id="UP000009138">
    <property type="component" value="Unassembled WGS sequence"/>
</dbReference>
<evidence type="ECO:0000259" key="2">
    <source>
        <dbReference type="Pfam" id="PF03732"/>
    </source>
</evidence>
<feature type="region of interest" description="Disordered" evidence="1">
    <location>
        <begin position="343"/>
        <end position="363"/>
    </location>
</feature>
<keyword evidence="4" id="KW-1185">Reference proteome</keyword>
<dbReference type="InterPro" id="IPR005162">
    <property type="entry name" value="Retrotrans_gag_dom"/>
</dbReference>
<evidence type="ECO:0000313" key="4">
    <source>
        <dbReference type="Proteomes" id="UP000009138"/>
    </source>
</evidence>
<reference evidence="3 4" key="1">
    <citation type="journal article" date="2009" name="PLoS Genet.">
        <title>Genomic analysis of the basal lineage fungus Rhizopus oryzae reveals a whole-genome duplication.</title>
        <authorList>
            <person name="Ma L.-J."/>
            <person name="Ibrahim A.S."/>
            <person name="Skory C."/>
            <person name="Grabherr M.G."/>
            <person name="Burger G."/>
            <person name="Butler M."/>
            <person name="Elias M."/>
            <person name="Idnurm A."/>
            <person name="Lang B.F."/>
            <person name="Sone T."/>
            <person name="Abe A."/>
            <person name="Calvo S.E."/>
            <person name="Corrochano L.M."/>
            <person name="Engels R."/>
            <person name="Fu J."/>
            <person name="Hansberg W."/>
            <person name="Kim J.-M."/>
            <person name="Kodira C.D."/>
            <person name="Koehrsen M.J."/>
            <person name="Liu B."/>
            <person name="Miranda-Saavedra D."/>
            <person name="O'Leary S."/>
            <person name="Ortiz-Castellanos L."/>
            <person name="Poulter R."/>
            <person name="Rodriguez-Romero J."/>
            <person name="Ruiz-Herrera J."/>
            <person name="Shen Y.-Q."/>
            <person name="Zeng Q."/>
            <person name="Galagan J."/>
            <person name="Birren B.W."/>
            <person name="Cuomo C.A."/>
            <person name="Wickes B.L."/>
        </authorList>
    </citation>
    <scope>NUCLEOTIDE SEQUENCE [LARGE SCALE GENOMIC DNA]</scope>
    <source>
        <strain evidence="4">RA 99-880 / ATCC MYA-4621 / FGSC 9543 / NRRL 43880</strain>
    </source>
</reference>
<evidence type="ECO:0000256" key="1">
    <source>
        <dbReference type="SAM" id="MobiDB-lite"/>
    </source>
</evidence>
<gene>
    <name evidence="3" type="ORF">RO3G_02714</name>
</gene>
<protein>
    <recommendedName>
        <fullName evidence="2">Retrotransposon gag domain-containing protein</fullName>
    </recommendedName>
</protein>
<organism evidence="3 4">
    <name type="scientific">Rhizopus delemar (strain RA 99-880 / ATCC MYA-4621 / FGSC 9543 / NRRL 43880)</name>
    <name type="common">Mucormycosis agent</name>
    <name type="synonym">Rhizopus arrhizus var. delemar</name>
    <dbReference type="NCBI Taxonomy" id="246409"/>
    <lineage>
        <taxon>Eukaryota</taxon>
        <taxon>Fungi</taxon>
        <taxon>Fungi incertae sedis</taxon>
        <taxon>Mucoromycota</taxon>
        <taxon>Mucoromycotina</taxon>
        <taxon>Mucoromycetes</taxon>
        <taxon>Mucorales</taxon>
        <taxon>Mucorineae</taxon>
        <taxon>Rhizopodaceae</taxon>
        <taxon>Rhizopus</taxon>
    </lineage>
</organism>
<dbReference type="GeneID" id="93609686"/>
<name>I1BP80_RHIO9</name>
<dbReference type="Pfam" id="PF03732">
    <property type="entry name" value="Retrotrans_gag"/>
    <property type="match status" value="1"/>
</dbReference>
<dbReference type="VEuPathDB" id="FungiDB:RO3G_02714"/>
<dbReference type="STRING" id="246409.I1BP80"/>
<dbReference type="AlphaFoldDB" id="I1BP80"/>
<accession>I1BP80</accession>